<proteinExistence type="predicted"/>
<reference evidence="3" key="1">
    <citation type="submission" date="2015-05" db="EMBL/GenBank/DDBJ databases">
        <authorList>
            <person name="Fogelqvist Johan"/>
        </authorList>
    </citation>
    <scope>NUCLEOTIDE SEQUENCE [LARGE SCALE GENOMIC DNA]</scope>
</reference>
<feature type="compositionally biased region" description="Basic residues" evidence="1">
    <location>
        <begin position="1"/>
        <end position="10"/>
    </location>
</feature>
<name>A0A0G4NL04_VERLO</name>
<accession>A0A0G4NL04</accession>
<dbReference type="EMBL" id="CVQI01036250">
    <property type="protein sequence ID" value="CRK47125.1"/>
    <property type="molecule type" value="Genomic_DNA"/>
</dbReference>
<dbReference type="Proteomes" id="UP000045706">
    <property type="component" value="Unassembled WGS sequence"/>
</dbReference>
<feature type="compositionally biased region" description="Basic residues" evidence="1">
    <location>
        <begin position="34"/>
        <end position="45"/>
    </location>
</feature>
<feature type="compositionally biased region" description="Basic and acidic residues" evidence="1">
    <location>
        <begin position="11"/>
        <end position="20"/>
    </location>
</feature>
<evidence type="ECO:0000256" key="1">
    <source>
        <dbReference type="SAM" id="MobiDB-lite"/>
    </source>
</evidence>
<protein>
    <submittedName>
        <fullName evidence="2">Uncharacterized protein</fullName>
    </submittedName>
</protein>
<organism evidence="2 3">
    <name type="scientific">Verticillium longisporum</name>
    <name type="common">Verticillium dahliae var. longisporum</name>
    <dbReference type="NCBI Taxonomy" id="100787"/>
    <lineage>
        <taxon>Eukaryota</taxon>
        <taxon>Fungi</taxon>
        <taxon>Dikarya</taxon>
        <taxon>Ascomycota</taxon>
        <taxon>Pezizomycotina</taxon>
        <taxon>Sordariomycetes</taxon>
        <taxon>Hypocreomycetidae</taxon>
        <taxon>Glomerellales</taxon>
        <taxon>Plectosphaerellaceae</taxon>
        <taxon>Verticillium</taxon>
    </lineage>
</organism>
<dbReference type="AlphaFoldDB" id="A0A0G4NL04"/>
<feature type="non-terminal residue" evidence="2">
    <location>
        <position position="1"/>
    </location>
</feature>
<feature type="region of interest" description="Disordered" evidence="1">
    <location>
        <begin position="1"/>
        <end position="80"/>
    </location>
</feature>
<gene>
    <name evidence="2" type="ORF">BN1723_020204</name>
</gene>
<sequence length="117" mass="13426">RRTRREHKWPRRDSDRRTNGEYRSCTAVYPRSGTQRRHDSHHALRTRPGSAARHPGGRGRVRSQQYGQQGRRRTAGDVWTWRGRDGGDVCGNAPCSYGVEPTQEERKLGVHHAGTRV</sequence>
<evidence type="ECO:0000313" key="3">
    <source>
        <dbReference type="Proteomes" id="UP000045706"/>
    </source>
</evidence>
<evidence type="ECO:0000313" key="2">
    <source>
        <dbReference type="EMBL" id="CRK47125.1"/>
    </source>
</evidence>